<evidence type="ECO:0000256" key="8">
    <source>
        <dbReference type="ARBA" id="ARBA00023204"/>
    </source>
</evidence>
<gene>
    <name evidence="11" type="ORF">OHK93_004206</name>
</gene>
<evidence type="ECO:0000256" key="3">
    <source>
        <dbReference type="ARBA" id="ARBA00013628"/>
    </source>
</evidence>
<comment type="similarity">
    <text evidence="2">Belongs to the MGM101 family.</text>
</comment>
<sequence>MATLTFQKASWCLQITRSTRLFSVSFSTSLPRKGRSGHLPPPPPTPLQPSSSLRRPHRRSDSPRTSHRASTRRDFTSTRVYRAQQEAAAATRSSSLHPQPPSQPAESIQPNNEDFSSGLNDKSLDLNESDGQVDWTRSFSGLSNEAFSPEAAKVLLAPVNPDDVEVKPDGILYLPEIKYRRILNLAFGPGAWGLAPRGETIVTPKSVTREYALVALGRLVSVARGEQDYFTPEGIPTAVEGCKSTALRRCCKDLGVASELWDPRYIRRFMSENVKEVFVEHQVTKKRRKLFLRKEDKVQYPFKETKYGS</sequence>
<feature type="compositionally biased region" description="Polar residues" evidence="10">
    <location>
        <begin position="105"/>
        <end position="120"/>
    </location>
</feature>
<dbReference type="Pfam" id="PF06420">
    <property type="entry name" value="Mgm101p"/>
    <property type="match status" value="1"/>
</dbReference>
<keyword evidence="6" id="KW-0238">DNA-binding</keyword>
<evidence type="ECO:0000256" key="6">
    <source>
        <dbReference type="ARBA" id="ARBA00023125"/>
    </source>
</evidence>
<dbReference type="Proteomes" id="UP001161017">
    <property type="component" value="Unassembled WGS sequence"/>
</dbReference>
<accession>A0AA43TVR8</accession>
<keyword evidence="7" id="KW-0496">Mitochondrion</keyword>
<keyword evidence="8" id="KW-0234">DNA repair</keyword>
<keyword evidence="4" id="KW-0227">DNA damage</keyword>
<dbReference type="InterPro" id="IPR009446">
    <property type="entry name" value="Mgm101"/>
</dbReference>
<protein>
    <recommendedName>
        <fullName evidence="3">Mitochondrial genome maintenance protein MGM101</fullName>
    </recommendedName>
</protein>
<dbReference type="PANTHER" id="PTHR31404:SF0">
    <property type="entry name" value="MITOCHONDRIAL GENOME MAINTENANCE PROTEIN MGM101"/>
    <property type="match status" value="1"/>
</dbReference>
<name>A0AA43TVR8_9LECA</name>
<keyword evidence="12" id="KW-1185">Reference proteome</keyword>
<comment type="caution">
    <text evidence="11">The sequence shown here is derived from an EMBL/GenBank/DDBJ whole genome shotgun (WGS) entry which is preliminary data.</text>
</comment>
<evidence type="ECO:0000256" key="5">
    <source>
        <dbReference type="ARBA" id="ARBA00022946"/>
    </source>
</evidence>
<evidence type="ECO:0000313" key="12">
    <source>
        <dbReference type="Proteomes" id="UP001161017"/>
    </source>
</evidence>
<reference evidence="11" key="1">
    <citation type="journal article" date="2023" name="Genome Biol. Evol.">
        <title>First Whole Genome Sequence and Flow Cytometry Genome Size Data for the Lichen-Forming Fungus Ramalina farinacea (Ascomycota).</title>
        <authorList>
            <person name="Llewellyn T."/>
            <person name="Mian S."/>
            <person name="Hill R."/>
            <person name="Leitch I.J."/>
            <person name="Gaya E."/>
        </authorList>
    </citation>
    <scope>NUCLEOTIDE SEQUENCE</scope>
    <source>
        <strain evidence="11">LIQ254RAFAR</strain>
    </source>
</reference>
<keyword evidence="5" id="KW-0809">Transit peptide</keyword>
<comment type="subcellular location">
    <subcellularLocation>
        <location evidence="1">Mitochondrion matrix</location>
        <location evidence="1">Mitochondrion nucleoid</location>
    </subcellularLocation>
</comment>
<dbReference type="GO" id="GO:0003697">
    <property type="term" value="F:single-stranded DNA binding"/>
    <property type="evidence" value="ECO:0007669"/>
    <property type="project" value="InterPro"/>
</dbReference>
<dbReference type="GO" id="GO:0000262">
    <property type="term" value="C:mitochondrial chromosome"/>
    <property type="evidence" value="ECO:0007669"/>
    <property type="project" value="InterPro"/>
</dbReference>
<evidence type="ECO:0000256" key="10">
    <source>
        <dbReference type="SAM" id="MobiDB-lite"/>
    </source>
</evidence>
<organism evidence="11 12">
    <name type="scientific">Ramalina farinacea</name>
    <dbReference type="NCBI Taxonomy" id="258253"/>
    <lineage>
        <taxon>Eukaryota</taxon>
        <taxon>Fungi</taxon>
        <taxon>Dikarya</taxon>
        <taxon>Ascomycota</taxon>
        <taxon>Pezizomycotina</taxon>
        <taxon>Lecanoromycetes</taxon>
        <taxon>OSLEUM clade</taxon>
        <taxon>Lecanoromycetidae</taxon>
        <taxon>Lecanorales</taxon>
        <taxon>Lecanorineae</taxon>
        <taxon>Ramalinaceae</taxon>
        <taxon>Ramalina</taxon>
    </lineage>
</organism>
<evidence type="ECO:0000256" key="7">
    <source>
        <dbReference type="ARBA" id="ARBA00023128"/>
    </source>
</evidence>
<evidence type="ECO:0000256" key="9">
    <source>
        <dbReference type="ARBA" id="ARBA00023271"/>
    </source>
</evidence>
<evidence type="ECO:0000256" key="1">
    <source>
        <dbReference type="ARBA" id="ARBA00004436"/>
    </source>
</evidence>
<evidence type="ECO:0000256" key="4">
    <source>
        <dbReference type="ARBA" id="ARBA00022763"/>
    </source>
</evidence>
<dbReference type="GO" id="GO:0036297">
    <property type="term" value="P:interstrand cross-link repair"/>
    <property type="evidence" value="ECO:0007669"/>
    <property type="project" value="TreeGrafter"/>
</dbReference>
<proteinExistence type="inferred from homology"/>
<dbReference type="EMBL" id="JAPUFD010000002">
    <property type="protein sequence ID" value="MDI1486017.1"/>
    <property type="molecule type" value="Genomic_DNA"/>
</dbReference>
<dbReference type="PANTHER" id="PTHR31404">
    <property type="entry name" value="MITOCHONDRIAL GENOME MAINTENANCE PROTEIN MGM101"/>
    <property type="match status" value="1"/>
</dbReference>
<keyword evidence="9" id="KW-1135">Mitochondrion nucleoid</keyword>
<dbReference type="AlphaFoldDB" id="A0AA43TVR8"/>
<evidence type="ECO:0000256" key="2">
    <source>
        <dbReference type="ARBA" id="ARBA00007053"/>
    </source>
</evidence>
<feature type="region of interest" description="Disordered" evidence="10">
    <location>
        <begin position="30"/>
        <end position="129"/>
    </location>
</feature>
<dbReference type="GO" id="GO:0000725">
    <property type="term" value="P:recombinational repair"/>
    <property type="evidence" value="ECO:0007669"/>
    <property type="project" value="TreeGrafter"/>
</dbReference>
<evidence type="ECO:0000313" key="11">
    <source>
        <dbReference type="EMBL" id="MDI1486017.1"/>
    </source>
</evidence>